<proteinExistence type="predicted"/>
<protein>
    <recommendedName>
        <fullName evidence="1">Glycosyl hydrolase family 98 putative carbohydrate-binding module domain-containing protein</fullName>
    </recommendedName>
</protein>
<dbReference type="AlphaFoldDB" id="A0AAW9I7X4"/>
<evidence type="ECO:0000259" key="1">
    <source>
        <dbReference type="SMART" id="SM00776"/>
    </source>
</evidence>
<dbReference type="Pfam" id="PF08305">
    <property type="entry name" value="NPCBM"/>
    <property type="match status" value="1"/>
</dbReference>
<gene>
    <name evidence="2" type="ORF">GNF79_16035</name>
</gene>
<dbReference type="InterPro" id="IPR038637">
    <property type="entry name" value="NPCBM_sf"/>
</dbReference>
<dbReference type="InterPro" id="IPR013222">
    <property type="entry name" value="Glyco_hyd_98_carb-bd"/>
</dbReference>
<dbReference type="Pfam" id="PF07554">
    <property type="entry name" value="FIVAR"/>
    <property type="match status" value="1"/>
</dbReference>
<accession>A0AAW9I7X4</accession>
<feature type="non-terminal residue" evidence="2">
    <location>
        <position position="1"/>
    </location>
</feature>
<name>A0AAW9I7X4_CLOPF</name>
<reference evidence="2" key="1">
    <citation type="submission" date="2019-11" db="EMBL/GenBank/DDBJ databases">
        <title>Characterization of Clostridium perfringens isolates from swine manure treated agricultural soils.</title>
        <authorList>
            <person name="Wushke S.T."/>
        </authorList>
    </citation>
    <scope>NUCLEOTIDE SEQUENCE</scope>
    <source>
        <strain evidence="2">X26</strain>
    </source>
</reference>
<dbReference type="Proteomes" id="UP001291306">
    <property type="component" value="Unassembled WGS sequence"/>
</dbReference>
<dbReference type="Gene3D" id="2.60.120.1060">
    <property type="entry name" value="NPCBM/NEW2 domain"/>
    <property type="match status" value="1"/>
</dbReference>
<feature type="domain" description="Glycosyl hydrolase family 98 putative carbohydrate-binding module" evidence="1">
    <location>
        <begin position="1"/>
        <end position="127"/>
    </location>
</feature>
<evidence type="ECO:0000313" key="2">
    <source>
        <dbReference type="EMBL" id="MDZ5000547.1"/>
    </source>
</evidence>
<dbReference type="InterPro" id="IPR008979">
    <property type="entry name" value="Galactose-bd-like_sf"/>
</dbReference>
<sequence length="211" mass="23024">SGYSSNKRDFCTCGSPLGVWIDGVKTPFTKGVGSHAPSEVKINVKGKNATNFTAIAGIGMEQGGNGNVNYVVKVDGKEVFRKDGIMFKTSIPVNVDIRGAETVSLITETNGADSNDHAVWADAKLIYEVSKIGLEEAIREYKVIEENKEDYTKGSFELYTNAYNVATETFKAEDATQDEIDNAVNALMSNKKGLVYIKDLKVTVEEYKALD</sequence>
<comment type="caution">
    <text evidence="2">The sequence shown here is derived from an EMBL/GenBank/DDBJ whole genome shotgun (WGS) entry which is preliminary data.</text>
</comment>
<dbReference type="RefSeq" id="WP_322458809.1">
    <property type="nucleotide sequence ID" value="NZ_WNVC01000426.1"/>
</dbReference>
<dbReference type="Gene3D" id="1.20.1270.70">
    <property type="entry name" value="Designed single chain three-helix bundle"/>
    <property type="match status" value="1"/>
</dbReference>
<dbReference type="EMBL" id="WNVC01000426">
    <property type="protein sequence ID" value="MDZ5000547.1"/>
    <property type="molecule type" value="Genomic_DNA"/>
</dbReference>
<evidence type="ECO:0000313" key="3">
    <source>
        <dbReference type="Proteomes" id="UP001291306"/>
    </source>
</evidence>
<dbReference type="SUPFAM" id="SSF49785">
    <property type="entry name" value="Galactose-binding domain-like"/>
    <property type="match status" value="1"/>
</dbReference>
<feature type="non-terminal residue" evidence="2">
    <location>
        <position position="211"/>
    </location>
</feature>
<organism evidence="2 3">
    <name type="scientific">Clostridium perfringens</name>
    <dbReference type="NCBI Taxonomy" id="1502"/>
    <lineage>
        <taxon>Bacteria</taxon>
        <taxon>Bacillati</taxon>
        <taxon>Bacillota</taxon>
        <taxon>Clostridia</taxon>
        <taxon>Eubacteriales</taxon>
        <taxon>Clostridiaceae</taxon>
        <taxon>Clostridium</taxon>
    </lineage>
</organism>
<dbReference type="SMART" id="SM00776">
    <property type="entry name" value="NPCBM"/>
    <property type="match status" value="1"/>
</dbReference>